<evidence type="ECO:0000256" key="2">
    <source>
        <dbReference type="ARBA" id="ARBA00007532"/>
    </source>
</evidence>
<dbReference type="Gene3D" id="3.50.50.60">
    <property type="entry name" value="FAD/NAD(P)-binding domain"/>
    <property type="match status" value="2"/>
</dbReference>
<dbReference type="PRINTS" id="PR00411">
    <property type="entry name" value="PNDRDTASEI"/>
</dbReference>
<evidence type="ECO:0000256" key="7">
    <source>
        <dbReference type="ARBA" id="ARBA00023284"/>
    </source>
</evidence>
<dbReference type="GO" id="GO:0004148">
    <property type="term" value="F:dihydrolipoyl dehydrogenase (NADH) activity"/>
    <property type="evidence" value="ECO:0007669"/>
    <property type="project" value="TreeGrafter"/>
</dbReference>
<dbReference type="InterPro" id="IPR036188">
    <property type="entry name" value="FAD/NAD-bd_sf"/>
</dbReference>
<dbReference type="SUPFAM" id="SSF51905">
    <property type="entry name" value="FAD/NAD(P)-binding domain"/>
    <property type="match status" value="1"/>
</dbReference>
<sequence length="321" mass="34627">YDLAIIGGGPGGYHAAIRTAQYGAKVALIEKDKLGGTCLNWGCIPTKALYASAHLVEKIKEAHEFGIEISEYNLDFAKAVERKNKIVEELVGGIEQLEKAWKNDVYKGHGKIIGGDINIGFEVSVEGENNAVIKAKRVIIATGSSPALIPAFNIDHERILTSDDILHPDFKTVPKRLLIIGAGVIGCEFANIFTRFGSKVSILEYLPSAIATEEPMIVKVLMKKFEKLGIELYASQNVLSVENTGSGVKATTCDASIPRDQTDSAEKSIYEADLCLVSIGRAKTSKDLGLETLSIETDRGAIKVNNDTLETSVKGIYAIGD</sequence>
<name>X1F9P2_9ZZZZ</name>
<protein>
    <recommendedName>
        <fullName evidence="8">FAD/NAD(P)-binding domain-containing protein</fullName>
    </recommendedName>
</protein>
<feature type="non-terminal residue" evidence="9">
    <location>
        <position position="1"/>
    </location>
</feature>
<keyword evidence="6" id="KW-1015">Disulfide bond</keyword>
<evidence type="ECO:0000256" key="4">
    <source>
        <dbReference type="ARBA" id="ARBA00022827"/>
    </source>
</evidence>
<dbReference type="PANTHER" id="PTHR22912">
    <property type="entry name" value="DISULFIDE OXIDOREDUCTASE"/>
    <property type="match status" value="1"/>
</dbReference>
<feature type="non-terminal residue" evidence="9">
    <location>
        <position position="321"/>
    </location>
</feature>
<evidence type="ECO:0000313" key="9">
    <source>
        <dbReference type="EMBL" id="GAH42361.1"/>
    </source>
</evidence>
<reference evidence="9" key="1">
    <citation type="journal article" date="2014" name="Front. Microbiol.">
        <title>High frequency of phylogenetically diverse reductive dehalogenase-homologous genes in deep subseafloor sedimentary metagenomes.</title>
        <authorList>
            <person name="Kawai M."/>
            <person name="Futagami T."/>
            <person name="Toyoda A."/>
            <person name="Takaki Y."/>
            <person name="Nishi S."/>
            <person name="Hori S."/>
            <person name="Arai W."/>
            <person name="Tsubouchi T."/>
            <person name="Morono Y."/>
            <person name="Uchiyama I."/>
            <person name="Ito T."/>
            <person name="Fujiyama A."/>
            <person name="Inagaki F."/>
            <person name="Takami H."/>
        </authorList>
    </citation>
    <scope>NUCLEOTIDE SEQUENCE</scope>
    <source>
        <strain evidence="9">Expedition CK06-06</strain>
    </source>
</reference>
<keyword evidence="7" id="KW-0676">Redox-active center</keyword>
<keyword evidence="5" id="KW-0560">Oxidoreductase</keyword>
<dbReference type="GO" id="GO:0006103">
    <property type="term" value="P:2-oxoglutarate metabolic process"/>
    <property type="evidence" value="ECO:0007669"/>
    <property type="project" value="TreeGrafter"/>
</dbReference>
<comment type="caution">
    <text evidence="9">The sequence shown here is derived from an EMBL/GenBank/DDBJ whole genome shotgun (WGS) entry which is preliminary data.</text>
</comment>
<dbReference type="PROSITE" id="PS00076">
    <property type="entry name" value="PYRIDINE_REDOX_1"/>
    <property type="match status" value="1"/>
</dbReference>
<keyword evidence="3" id="KW-0285">Flavoprotein</keyword>
<dbReference type="InterPro" id="IPR023753">
    <property type="entry name" value="FAD/NAD-binding_dom"/>
</dbReference>
<proteinExistence type="inferred from homology"/>
<dbReference type="Pfam" id="PF07992">
    <property type="entry name" value="Pyr_redox_2"/>
    <property type="match status" value="1"/>
</dbReference>
<dbReference type="PRINTS" id="PR00368">
    <property type="entry name" value="FADPNR"/>
</dbReference>
<evidence type="ECO:0000259" key="8">
    <source>
        <dbReference type="Pfam" id="PF07992"/>
    </source>
</evidence>
<comment type="cofactor">
    <cofactor evidence="1">
        <name>FAD</name>
        <dbReference type="ChEBI" id="CHEBI:57692"/>
    </cofactor>
</comment>
<dbReference type="AlphaFoldDB" id="X1F9P2"/>
<evidence type="ECO:0000256" key="3">
    <source>
        <dbReference type="ARBA" id="ARBA00022630"/>
    </source>
</evidence>
<feature type="domain" description="FAD/NAD(P)-binding" evidence="8">
    <location>
        <begin position="1"/>
        <end position="321"/>
    </location>
</feature>
<organism evidence="9">
    <name type="scientific">marine sediment metagenome</name>
    <dbReference type="NCBI Taxonomy" id="412755"/>
    <lineage>
        <taxon>unclassified sequences</taxon>
        <taxon>metagenomes</taxon>
        <taxon>ecological metagenomes</taxon>
    </lineage>
</organism>
<dbReference type="InterPro" id="IPR050151">
    <property type="entry name" value="Class-I_Pyr_Nuc-Dis_Oxidored"/>
</dbReference>
<evidence type="ECO:0000256" key="5">
    <source>
        <dbReference type="ARBA" id="ARBA00023002"/>
    </source>
</evidence>
<dbReference type="EMBL" id="BARU01009846">
    <property type="protein sequence ID" value="GAH42361.1"/>
    <property type="molecule type" value="Genomic_DNA"/>
</dbReference>
<dbReference type="GO" id="GO:0050660">
    <property type="term" value="F:flavin adenine dinucleotide binding"/>
    <property type="evidence" value="ECO:0007669"/>
    <property type="project" value="TreeGrafter"/>
</dbReference>
<comment type="similarity">
    <text evidence="2">Belongs to the class-I pyridine nucleotide-disulfide oxidoreductase family.</text>
</comment>
<evidence type="ECO:0000256" key="6">
    <source>
        <dbReference type="ARBA" id="ARBA00023157"/>
    </source>
</evidence>
<evidence type="ECO:0000256" key="1">
    <source>
        <dbReference type="ARBA" id="ARBA00001974"/>
    </source>
</evidence>
<accession>X1F9P2</accession>
<dbReference type="PANTHER" id="PTHR22912:SF151">
    <property type="entry name" value="DIHYDROLIPOYL DEHYDROGENASE, MITOCHONDRIAL"/>
    <property type="match status" value="1"/>
</dbReference>
<dbReference type="InterPro" id="IPR012999">
    <property type="entry name" value="Pyr_OxRdtase_I_AS"/>
</dbReference>
<gene>
    <name evidence="9" type="ORF">S03H2_18931</name>
</gene>
<keyword evidence="4" id="KW-0274">FAD</keyword>